<feature type="transmembrane region" description="Helical" evidence="1">
    <location>
        <begin position="363"/>
        <end position="384"/>
    </location>
</feature>
<feature type="transmembrane region" description="Helical" evidence="1">
    <location>
        <begin position="59"/>
        <end position="79"/>
    </location>
</feature>
<gene>
    <name evidence="2" type="ORF">JGI1_02055</name>
</gene>
<evidence type="ECO:0000313" key="2">
    <source>
        <dbReference type="EMBL" id="CUU08319.1"/>
    </source>
</evidence>
<keyword evidence="3" id="KW-1185">Reference proteome</keyword>
<name>A0A0S4NDV2_9BACT</name>
<evidence type="ECO:0008006" key="4">
    <source>
        <dbReference type="Google" id="ProtNLM"/>
    </source>
</evidence>
<dbReference type="STRING" id="1643428.GCA_001442855_02013"/>
<dbReference type="Proteomes" id="UP000320623">
    <property type="component" value="Unassembled WGS sequence"/>
</dbReference>
<dbReference type="OrthoDB" id="9791829at2"/>
<feature type="transmembrane region" description="Helical" evidence="1">
    <location>
        <begin position="148"/>
        <end position="174"/>
    </location>
</feature>
<keyword evidence="1" id="KW-0472">Membrane</keyword>
<feature type="transmembrane region" description="Helical" evidence="1">
    <location>
        <begin position="439"/>
        <end position="459"/>
    </location>
</feature>
<sequence>MLREILKFIFKVDLRAVRSGKVKYKRIYSILTVNFLWFLFLSLSVAFSESQDTSFKSFALDFVLIILSLEFFLIFLSVLTEFETLIINQTEIELFSFLPINSNSYKIAKFLNFLFYILLLSSSFNIAPGLVLFFFSSLVYGLSWGRGILIFISYLITSFLFAISISNIVILFIFLMRLGSKDLNRFILPFQILVVFLTFFVYQVLNRYLLSSTSTINLFDKFVGDTFFSHTPPVIFSKIFAFFSGIDGSFKVFETLLALFISILLAFLNISFMGIKNLLDMLEQKYKRKKTRKFIPALFKISKSVLFKNEIEVAFYGLIYAYLKRDRSVRIKILTAFTISVAIAIYILTFNEIDNPIVKPTSRANVIMLLTLIFTASVGVTTFINHRDFKASWIYNFIERDQLKMSMNALEKVLWFHTLFPLIVIFCFVYLILVSEIEIILTHLLITVLFVKIFSNITMLISNAPPFSKPIDKISSSEKIYANLLTLPFTILAIMLEKWFYSFFRGNLYPNIFWFIMLLFIVERFLNKKVKDSFKWKTIEEL</sequence>
<protein>
    <recommendedName>
        <fullName evidence="4">ABC-2 type transport system permease protein</fullName>
    </recommendedName>
</protein>
<keyword evidence="1" id="KW-1133">Transmembrane helix</keyword>
<reference evidence="3" key="1">
    <citation type="submission" date="2015-11" db="EMBL/GenBank/DDBJ databases">
        <authorList>
            <person name="Varghese N."/>
        </authorList>
    </citation>
    <scope>NUCLEOTIDE SEQUENCE [LARGE SCALE GENOMIC DNA]</scope>
</reference>
<organism evidence="2 3">
    <name type="scientific">Candidatus Thermokryptus mobilis</name>
    <dbReference type="NCBI Taxonomy" id="1643428"/>
    <lineage>
        <taxon>Bacteria</taxon>
        <taxon>Pseudomonadati</taxon>
        <taxon>Candidatus Kryptoniota</taxon>
        <taxon>Candidatus Thermokryptus</taxon>
    </lineage>
</organism>
<feature type="transmembrane region" description="Helical" evidence="1">
    <location>
        <begin position="256"/>
        <end position="279"/>
    </location>
</feature>
<dbReference type="AlphaFoldDB" id="A0A0S4NDV2"/>
<dbReference type="EMBL" id="FAOO01000020">
    <property type="protein sequence ID" value="CUU08319.1"/>
    <property type="molecule type" value="Genomic_DNA"/>
</dbReference>
<feature type="transmembrane region" description="Helical" evidence="1">
    <location>
        <begin position="413"/>
        <end position="433"/>
    </location>
</feature>
<feature type="transmembrane region" description="Helical" evidence="1">
    <location>
        <begin position="508"/>
        <end position="526"/>
    </location>
</feature>
<feature type="transmembrane region" description="Helical" evidence="1">
    <location>
        <begin position="113"/>
        <end position="136"/>
    </location>
</feature>
<evidence type="ECO:0000313" key="3">
    <source>
        <dbReference type="Proteomes" id="UP000320623"/>
    </source>
</evidence>
<accession>A0A0S4NDV2</accession>
<dbReference type="RefSeq" id="WP_140945771.1">
    <property type="nucleotide sequence ID" value="NZ_FAOO01000020.1"/>
</dbReference>
<feature type="transmembrane region" description="Helical" evidence="1">
    <location>
        <begin position="27"/>
        <end position="47"/>
    </location>
</feature>
<proteinExistence type="predicted"/>
<keyword evidence="1" id="KW-0812">Transmembrane</keyword>
<feature type="transmembrane region" description="Helical" evidence="1">
    <location>
        <begin position="333"/>
        <end position="351"/>
    </location>
</feature>
<evidence type="ECO:0000256" key="1">
    <source>
        <dbReference type="SAM" id="Phobius"/>
    </source>
</evidence>
<feature type="transmembrane region" description="Helical" evidence="1">
    <location>
        <begin position="480"/>
        <end position="496"/>
    </location>
</feature>
<feature type="transmembrane region" description="Helical" evidence="1">
    <location>
        <begin position="186"/>
        <end position="205"/>
    </location>
</feature>